<sequence length="184" mass="20942">MPGYAYLTTKTTRERYKPVSVSNSNRRIDIQGKHDHLAPFLRDSAFYYSYSESKDEELVGQIASSVFNTKSHQLALETAHTPLFNRLNGAFGINGNYRDLKTSGYDAYLPSVLTKEYGIYWVESLNLSPLSSLLDIVKVTLNIISIFQRIIIVVEGKVLIYKTVILIQVQIHSLYLLHQLMNGH</sequence>
<gene>
    <name evidence="1" type="ORF">I3679_014015</name>
</gene>
<comment type="caution">
    <text evidence="1">The sequence shown here is derived from an EMBL/GenBank/DDBJ whole genome shotgun (WGS) entry which is preliminary data.</text>
</comment>
<accession>A0ABD5LWC5</accession>
<proteinExistence type="predicted"/>
<dbReference type="EMBL" id="JADQCH020000002">
    <property type="protein sequence ID" value="MEY2344689.1"/>
    <property type="molecule type" value="Genomic_DNA"/>
</dbReference>
<protein>
    <submittedName>
        <fullName evidence="1">Uncharacterized protein</fullName>
    </submittedName>
</protein>
<dbReference type="AlphaFoldDB" id="A0ABD5LWC5"/>
<name>A0ABD5LWC5_PROMI</name>
<organism evidence="1">
    <name type="scientific">Proteus mirabilis</name>
    <dbReference type="NCBI Taxonomy" id="584"/>
    <lineage>
        <taxon>Bacteria</taxon>
        <taxon>Pseudomonadati</taxon>
        <taxon>Pseudomonadota</taxon>
        <taxon>Gammaproteobacteria</taxon>
        <taxon>Enterobacterales</taxon>
        <taxon>Morganellaceae</taxon>
        <taxon>Proteus</taxon>
    </lineage>
</organism>
<reference evidence="1" key="1">
    <citation type="submission" date="2021-05" db="EMBL/GenBank/DDBJ databases">
        <title>First report of NDM-5 and VEB-6 producing Proteus mirabilis isolated from blood of a sepsis patient in Kolkata, India.</title>
        <authorList>
            <person name="Halder G."/>
            <person name="Chaudhuri B."/>
            <person name="Dutta S."/>
        </authorList>
    </citation>
    <scope>NUCLEOTIDE SEQUENCE [LARGE SCALE GENOMIC DNA]</scope>
    <source>
        <strain evidence="1">7049</strain>
    </source>
</reference>
<evidence type="ECO:0000313" key="1">
    <source>
        <dbReference type="EMBL" id="MEY2344689.1"/>
    </source>
</evidence>